<gene>
    <name evidence="10" type="ORF">BQ4739_LOCUS14921</name>
</gene>
<dbReference type="GO" id="GO:0005737">
    <property type="term" value="C:cytoplasm"/>
    <property type="evidence" value="ECO:0007669"/>
    <property type="project" value="UniProtKB-SubCell"/>
</dbReference>
<evidence type="ECO:0000313" key="10">
    <source>
        <dbReference type="EMBL" id="SZX74594.1"/>
    </source>
</evidence>
<reference evidence="10 11" key="1">
    <citation type="submission" date="2016-10" db="EMBL/GenBank/DDBJ databases">
        <authorList>
            <person name="Cai Z."/>
        </authorList>
    </citation>
    <scope>NUCLEOTIDE SEQUENCE [LARGE SCALE GENOMIC DNA]</scope>
</reference>
<keyword evidence="9" id="KW-0539">Nucleus</keyword>
<evidence type="ECO:0000256" key="6">
    <source>
        <dbReference type="ARBA" id="ARBA00022843"/>
    </source>
</evidence>
<proteinExistence type="predicted"/>
<keyword evidence="6" id="KW-0832">Ubl conjugation</keyword>
<keyword evidence="11" id="KW-1185">Reference proteome</keyword>
<evidence type="ECO:0000256" key="3">
    <source>
        <dbReference type="ARBA" id="ARBA00022490"/>
    </source>
</evidence>
<keyword evidence="7" id="KW-0805">Transcription regulation</keyword>
<evidence type="ECO:0000256" key="1">
    <source>
        <dbReference type="ARBA" id="ARBA00004123"/>
    </source>
</evidence>
<keyword evidence="4" id="KW-1017">Isopeptide bond</keyword>
<evidence type="ECO:0000256" key="5">
    <source>
        <dbReference type="ARBA" id="ARBA00022553"/>
    </source>
</evidence>
<organism evidence="10 11">
    <name type="scientific">Tetradesmus obliquus</name>
    <name type="common">Green alga</name>
    <name type="synonym">Acutodesmus obliquus</name>
    <dbReference type="NCBI Taxonomy" id="3088"/>
    <lineage>
        <taxon>Eukaryota</taxon>
        <taxon>Viridiplantae</taxon>
        <taxon>Chlorophyta</taxon>
        <taxon>core chlorophytes</taxon>
        <taxon>Chlorophyceae</taxon>
        <taxon>CS clade</taxon>
        <taxon>Sphaeropleales</taxon>
        <taxon>Scenedesmaceae</taxon>
        <taxon>Tetradesmus</taxon>
    </lineage>
</organism>
<evidence type="ECO:0000256" key="7">
    <source>
        <dbReference type="ARBA" id="ARBA00023015"/>
    </source>
</evidence>
<name>A0A383WC34_TETOB</name>
<dbReference type="STRING" id="3088.A0A383WC34"/>
<dbReference type="GO" id="GO:0005634">
    <property type="term" value="C:nucleus"/>
    <property type="evidence" value="ECO:0007669"/>
    <property type="project" value="UniProtKB-SubCell"/>
</dbReference>
<dbReference type="PANTHER" id="PTHR31169">
    <property type="entry name" value="OS05G0300700 PROTEIN"/>
    <property type="match status" value="1"/>
</dbReference>
<dbReference type="EMBL" id="FNXT01001218">
    <property type="protein sequence ID" value="SZX74594.1"/>
    <property type="molecule type" value="Genomic_DNA"/>
</dbReference>
<dbReference type="Pfam" id="PF10497">
    <property type="entry name" value="zf-4CXXC_R1"/>
    <property type="match status" value="1"/>
</dbReference>
<protein>
    <submittedName>
        <fullName evidence="10">Uncharacterized protein</fullName>
    </submittedName>
</protein>
<dbReference type="AlphaFoldDB" id="A0A383WC34"/>
<dbReference type="InterPro" id="IPR018866">
    <property type="entry name" value="Znf-4CXXC_R1"/>
</dbReference>
<evidence type="ECO:0000313" key="11">
    <source>
        <dbReference type="Proteomes" id="UP000256970"/>
    </source>
</evidence>
<evidence type="ECO:0000256" key="4">
    <source>
        <dbReference type="ARBA" id="ARBA00022499"/>
    </source>
</evidence>
<dbReference type="Proteomes" id="UP000256970">
    <property type="component" value="Unassembled WGS sequence"/>
</dbReference>
<evidence type="ECO:0000256" key="2">
    <source>
        <dbReference type="ARBA" id="ARBA00004496"/>
    </source>
</evidence>
<evidence type="ECO:0000256" key="9">
    <source>
        <dbReference type="ARBA" id="ARBA00023242"/>
    </source>
</evidence>
<evidence type="ECO:0000256" key="8">
    <source>
        <dbReference type="ARBA" id="ARBA00023163"/>
    </source>
</evidence>
<comment type="subcellular location">
    <subcellularLocation>
        <location evidence="2">Cytoplasm</location>
    </subcellularLocation>
    <subcellularLocation>
        <location evidence="1">Nucleus</location>
    </subcellularLocation>
</comment>
<dbReference type="PANTHER" id="PTHR31169:SF8">
    <property type="entry name" value="ZINC-FINGER DOMAIN OF MONOAMINE-OXIDASE A REPRESSOR R1 PROTEIN"/>
    <property type="match status" value="1"/>
</dbReference>
<accession>A0A383WC34</accession>
<dbReference type="InterPro" id="IPR040221">
    <property type="entry name" value="CDCA7/CDA7L"/>
</dbReference>
<dbReference type="GO" id="GO:0006355">
    <property type="term" value="P:regulation of DNA-templated transcription"/>
    <property type="evidence" value="ECO:0007669"/>
    <property type="project" value="InterPro"/>
</dbReference>
<keyword evidence="8" id="KW-0804">Transcription</keyword>
<keyword evidence="3" id="KW-0963">Cytoplasm</keyword>
<keyword evidence="5" id="KW-0597">Phosphoprotein</keyword>
<sequence length="436" mass="46593">MAERSQFELEREARVKANKLKMQELGLEEAAAELASSKPAQKQRKKKEKSAEPQEASRRSERPRKEVSYCEMDRPVGQARAPVDYTERIKAVSLDAETAEKLRAEMESKRSTSGKGGKGRGPVDSGKGVRIQGGKVYDSKHGVTCHWCRQKTLEDHVTCTNAACGNGKRMPLSFCAKCLRNRHGEDFEAADASGGWWCPACRGSCGPGCVTCCNCGPCRKRAGLDPTHQVVKLARDAGFSNVHDYLVHLVTGEDAEEIAARKVQHRWGSWLKQDASDASEQTGGGCEQQQAADEEADCCGHKHHHEHEQEGAADVDADSSKQAKDSGRVNKRGSRGGKKGAAAAGSSKAAAAAGKSAKAAGSGSRAASAKRKAAEALQQQPQDSAAGDDEDDTMTAADVGMSAEDAPLLSSQDTSGKLSRKQRIMQRMGLAPVTVC</sequence>